<protein>
    <recommendedName>
        <fullName evidence="2">Outer membrane protein beta-barrel domain-containing protein</fullName>
    </recommendedName>
</protein>
<evidence type="ECO:0000313" key="4">
    <source>
        <dbReference type="Proteomes" id="UP000606008"/>
    </source>
</evidence>
<dbReference type="InterPro" id="IPR011250">
    <property type="entry name" value="OMP/PagP_B-barrel"/>
</dbReference>
<accession>A0ABX0Q9M8</accession>
<dbReference type="EMBL" id="WAEL01000001">
    <property type="protein sequence ID" value="NID08860.1"/>
    <property type="molecule type" value="Genomic_DNA"/>
</dbReference>
<feature type="signal peptide" evidence="1">
    <location>
        <begin position="1"/>
        <end position="20"/>
    </location>
</feature>
<keyword evidence="1" id="KW-0732">Signal</keyword>
<dbReference type="RefSeq" id="WP_166690673.1">
    <property type="nucleotide sequence ID" value="NZ_WAEL01000001.1"/>
</dbReference>
<proteinExistence type="predicted"/>
<dbReference type="Proteomes" id="UP000606008">
    <property type="component" value="Unassembled WGS sequence"/>
</dbReference>
<feature type="chain" id="PRO_5046796319" description="Outer membrane protein beta-barrel domain-containing protein" evidence="1">
    <location>
        <begin position="21"/>
        <end position="390"/>
    </location>
</feature>
<evidence type="ECO:0000313" key="3">
    <source>
        <dbReference type="EMBL" id="NID08860.1"/>
    </source>
</evidence>
<feature type="domain" description="Outer membrane protein beta-barrel" evidence="2">
    <location>
        <begin position="209"/>
        <end position="360"/>
    </location>
</feature>
<dbReference type="InterPro" id="IPR025665">
    <property type="entry name" value="Beta-barrel_OMP_2"/>
</dbReference>
<evidence type="ECO:0000256" key="1">
    <source>
        <dbReference type="SAM" id="SignalP"/>
    </source>
</evidence>
<dbReference type="Pfam" id="PF13568">
    <property type="entry name" value="OMP_b-brl_2"/>
    <property type="match status" value="1"/>
</dbReference>
<sequence>MICRATVLLLLLSLPHLATAQLFFTPGYVVTTKGDTLRGEVRDRDNASVWFRSKQDGNDRQYTPETISAYKAEGQPAVRSAKWLDNDVPVQTFVKEISTGRVSLFELIKPEERLTHAIRLPDGAFIPLRKSMALLILNQHLTGCSDPAVKRLLSIQLYYFSRSYFERVITAYNQCIEPQRSAPAVSRKLAYEAGILAGVAANSWFYGASQASFKPIWNPNGAYSTQYTGVTGLFFTLAPRKKLSLGVEVQYTSVLTEKTVAINNTLDPTDSRTRFYSFKEQYFTMPITARYVITSVKSVRLYAKAGGSLAYKFNVGGVYSGDNLTNVPIPIKSGLGLGYLLGAGAELPLTNKRHLLIELRTVPHIVLDNVTRLGTSRSYQLTVALPLISR</sequence>
<keyword evidence="4" id="KW-1185">Reference proteome</keyword>
<comment type="caution">
    <text evidence="3">The sequence shown here is derived from an EMBL/GenBank/DDBJ whole genome shotgun (WGS) entry which is preliminary data.</text>
</comment>
<dbReference type="SUPFAM" id="SSF56925">
    <property type="entry name" value="OMPA-like"/>
    <property type="match status" value="1"/>
</dbReference>
<reference evidence="3" key="1">
    <citation type="submission" date="2024-05" db="EMBL/GenBank/DDBJ databases">
        <authorList>
            <person name="Jung D.-H."/>
        </authorList>
    </citation>
    <scope>NUCLEOTIDE SEQUENCE</scope>
    <source>
        <strain evidence="3">JA-25</strain>
    </source>
</reference>
<gene>
    <name evidence="3" type="ORF">F7231_01625</name>
</gene>
<evidence type="ECO:0000259" key="2">
    <source>
        <dbReference type="Pfam" id="PF13568"/>
    </source>
</evidence>
<organism evidence="3 4">
    <name type="scientific">Fibrivirga algicola</name>
    <dbReference type="NCBI Taxonomy" id="2950420"/>
    <lineage>
        <taxon>Bacteria</taxon>
        <taxon>Pseudomonadati</taxon>
        <taxon>Bacteroidota</taxon>
        <taxon>Cytophagia</taxon>
        <taxon>Cytophagales</taxon>
        <taxon>Spirosomataceae</taxon>
        <taxon>Fibrivirga</taxon>
    </lineage>
</organism>
<name>A0ABX0Q9M8_9BACT</name>